<dbReference type="InterPro" id="IPR049551">
    <property type="entry name" value="PKS_DH_C"/>
</dbReference>
<dbReference type="InterPro" id="IPR032821">
    <property type="entry name" value="PKS_assoc"/>
</dbReference>
<dbReference type="InterPro" id="IPR014043">
    <property type="entry name" value="Acyl_transferase_dom"/>
</dbReference>
<dbReference type="InterPro" id="IPR014031">
    <property type="entry name" value="Ketoacyl_synth_C"/>
</dbReference>
<feature type="compositionally biased region" description="Polar residues" evidence="4">
    <location>
        <begin position="982"/>
        <end position="993"/>
    </location>
</feature>
<evidence type="ECO:0000313" key="6">
    <source>
        <dbReference type="EMBL" id="MCP2270063.1"/>
    </source>
</evidence>
<dbReference type="InterPro" id="IPR001227">
    <property type="entry name" value="Ac_transferase_dom_sf"/>
</dbReference>
<evidence type="ECO:0000256" key="1">
    <source>
        <dbReference type="ARBA" id="ARBA00022450"/>
    </source>
</evidence>
<feature type="compositionally biased region" description="Low complexity" evidence="4">
    <location>
        <begin position="922"/>
        <end position="937"/>
    </location>
</feature>
<protein>
    <submittedName>
        <fullName evidence="6">Acyl transferase domain-containing protein</fullName>
    </submittedName>
</protein>
<reference evidence="6 7" key="1">
    <citation type="submission" date="2022-06" db="EMBL/GenBank/DDBJ databases">
        <title>Genomic Encyclopedia of Archaeal and Bacterial Type Strains, Phase II (KMG-II): from individual species to whole genera.</title>
        <authorList>
            <person name="Goeker M."/>
        </authorList>
    </citation>
    <scope>NUCLEOTIDE SEQUENCE [LARGE SCALE GENOMIC DNA]</scope>
    <source>
        <strain evidence="6 7">DSM 44255</strain>
    </source>
</reference>
<dbReference type="InterPro" id="IPR018201">
    <property type="entry name" value="Ketoacyl_synth_AS"/>
</dbReference>
<dbReference type="InterPro" id="IPR020841">
    <property type="entry name" value="PKS_Beta-ketoAc_synthase_dom"/>
</dbReference>
<dbReference type="CDD" id="cd00833">
    <property type="entry name" value="PKS"/>
    <property type="match status" value="1"/>
</dbReference>
<organism evidence="6 7">
    <name type="scientific">Actinokineospora diospyrosa</name>
    <dbReference type="NCBI Taxonomy" id="103728"/>
    <lineage>
        <taxon>Bacteria</taxon>
        <taxon>Bacillati</taxon>
        <taxon>Actinomycetota</taxon>
        <taxon>Actinomycetes</taxon>
        <taxon>Pseudonocardiales</taxon>
        <taxon>Pseudonocardiaceae</taxon>
        <taxon>Actinokineospora</taxon>
    </lineage>
</organism>
<accession>A0ABT1IBX9</accession>
<dbReference type="InterPro" id="IPR014030">
    <property type="entry name" value="Ketoacyl_synth_N"/>
</dbReference>
<dbReference type="Proteomes" id="UP001205185">
    <property type="component" value="Unassembled WGS sequence"/>
</dbReference>
<dbReference type="Pfam" id="PF00109">
    <property type="entry name" value="ketoacyl-synt"/>
    <property type="match status" value="1"/>
</dbReference>
<dbReference type="InterPro" id="IPR050091">
    <property type="entry name" value="PKS_NRPS_Biosynth_Enz"/>
</dbReference>
<dbReference type="SUPFAM" id="SSF55048">
    <property type="entry name" value="Probable ACP-binding domain of malonyl-CoA ACP transacylase"/>
    <property type="match status" value="1"/>
</dbReference>
<keyword evidence="3 6" id="KW-0808">Transferase</keyword>
<feature type="region of interest" description="Disordered" evidence="4">
    <location>
        <begin position="918"/>
        <end position="1096"/>
    </location>
</feature>
<feature type="compositionally biased region" description="Low complexity" evidence="4">
    <location>
        <begin position="945"/>
        <end position="960"/>
    </location>
</feature>
<dbReference type="SMART" id="SM00827">
    <property type="entry name" value="PKS_AT"/>
    <property type="match status" value="1"/>
</dbReference>
<feature type="domain" description="Ketosynthase family 3 (KS3)" evidence="5">
    <location>
        <begin position="4"/>
        <end position="464"/>
    </location>
</feature>
<dbReference type="PANTHER" id="PTHR43775">
    <property type="entry name" value="FATTY ACID SYNTHASE"/>
    <property type="match status" value="1"/>
</dbReference>
<dbReference type="Pfam" id="PF16197">
    <property type="entry name" value="KAsynt_C_assoc"/>
    <property type="match status" value="1"/>
</dbReference>
<dbReference type="Gene3D" id="3.10.129.110">
    <property type="entry name" value="Polyketide synthase dehydratase"/>
    <property type="match status" value="1"/>
</dbReference>
<dbReference type="Pfam" id="PF02801">
    <property type="entry name" value="Ketoacyl-synt_C"/>
    <property type="match status" value="1"/>
</dbReference>
<gene>
    <name evidence="6" type="ORF">LV75_002564</name>
</gene>
<dbReference type="Pfam" id="PF14765">
    <property type="entry name" value="PS-DH"/>
    <property type="match status" value="1"/>
</dbReference>
<comment type="caution">
    <text evidence="6">The sequence shown here is derived from an EMBL/GenBank/DDBJ whole genome shotgun (WGS) entry which is preliminary data.</text>
</comment>
<dbReference type="Gene3D" id="3.40.366.10">
    <property type="entry name" value="Malonyl-Coenzyme A Acyl Carrier Protein, domain 2"/>
    <property type="match status" value="1"/>
</dbReference>
<evidence type="ECO:0000256" key="4">
    <source>
        <dbReference type="SAM" id="MobiDB-lite"/>
    </source>
</evidence>
<keyword evidence="2" id="KW-0597">Phosphoprotein</keyword>
<name>A0ABT1IBX9_9PSEU</name>
<dbReference type="PROSITE" id="PS52004">
    <property type="entry name" value="KS3_2"/>
    <property type="match status" value="1"/>
</dbReference>
<dbReference type="Gene3D" id="3.40.47.10">
    <property type="match status" value="1"/>
</dbReference>
<dbReference type="GO" id="GO:0016740">
    <property type="term" value="F:transferase activity"/>
    <property type="evidence" value="ECO:0007669"/>
    <property type="project" value="UniProtKB-KW"/>
</dbReference>
<dbReference type="SUPFAM" id="SSF53901">
    <property type="entry name" value="Thiolase-like"/>
    <property type="match status" value="1"/>
</dbReference>
<feature type="compositionally biased region" description="Basic and acidic residues" evidence="4">
    <location>
        <begin position="1021"/>
        <end position="1035"/>
    </location>
</feature>
<dbReference type="SMART" id="SM00825">
    <property type="entry name" value="PKS_KS"/>
    <property type="match status" value="1"/>
</dbReference>
<keyword evidence="7" id="KW-1185">Reference proteome</keyword>
<dbReference type="SUPFAM" id="SSF52151">
    <property type="entry name" value="FabD/lysophospholipase-like"/>
    <property type="match status" value="1"/>
</dbReference>
<dbReference type="InterPro" id="IPR016036">
    <property type="entry name" value="Malonyl_transacylase_ACP-bd"/>
</dbReference>
<keyword evidence="1" id="KW-0596">Phosphopantetheine</keyword>
<dbReference type="PANTHER" id="PTHR43775:SF37">
    <property type="entry name" value="SI:DKEY-61P9.11"/>
    <property type="match status" value="1"/>
</dbReference>
<dbReference type="InterPro" id="IPR016039">
    <property type="entry name" value="Thiolase-like"/>
</dbReference>
<sequence>MSAREPIAVVGMAVMLPGAPDLDTYWHNLRTGFDAITEFPPYRRDPEFHAGVADPNLPVPPDRTYCHRGGFLAPFTVDAAGMGIMPNAVSTVEPEQLLTLRVAAEAIADAGGLPSLGDPSRIGVILGRGGYAGPRMVGFEQRVRTVRTVLRVLAELSPGLGAEGLAEVRAALLDPLGPMQPESTINLVPNLTASRVANRLDLRGPAYTIDAACASSLLAVDQAVGELSAHRCDTVLTGGVYHGHDDTFWSVFSQLRALSPTQQIRPLSADADGLLIGEGAGIIALRRLADAHRDGNRVYAVIRGTGSASDGRTQSLFNPDTAGQRAALLRAWGAAGIDPAAPDAVGMVEAHSTGTPVGDAAELTALAEVFGAPPGASAVIGSVKSMIGHTMPAAGIAGLVKSVLAVYHGVLLPTLHCADPNPLLERTRFRTLDAAKPWEGVGPRRAAVNAFGFGGINAHVVVEQDTAAKVTARPARVDEAERVLWLAADEPDELGRLLDRAPSEVPVARGRFRLGIVGPTERRLAIARRVLDRAHEPGWSWASGDVWFTSAPLLREPGSKTAFVFPGLEAEFAPRIDDVAALLGEKPPILGTDSVPAHAAGVAEVGMLLHRALAAMRVRPDGVAGHSVGEWTATAAIGMSTGVRPAIGLPMSDVDYLALGCSVTDAAAGIADEPEVVVSHDNAPRQTVVCGPRAAIDRLAARFRAAGVIARPLPFATGFHTPMMRPHLAPYLAAFAAAKTHPTTVPVWSATTADRYPEDPTALFALSVDFLLRPVRFRELVDRMHTDGYRVFVHMGPGQVGSFIADTLAGKPHLVVNAASTIRPGVAQLRRLATALWVNGGNPDLAALTPTTKPRLGVEVGVIAPKLTVGESAHGLLDRGTRELPQGLPATVAAELSALITETNQAIRTVTAALATPRLPNATATPASTARPSTTQARDARLDDAPPSTAQATSAPTNTTDSTHSNDADPIPAQASDRRPGTTVTSIAQSSSARPADVDPSAARASEVRVGDARTGTARAGNEDPRTGQVSDKRAGIARPGEPGDARPGDTWRGAARESGARTGATRPGEPGTAQESAARPSDIPPNGAHPGAAQLGVVRSGDGRAAGNAGMGDVPGVAARGSAVRTSRVLVSVERMPYLRGHRFFRQRADWPDEADYRPVVPATTLVEWACRAVEREWPGELAVVVRDVRFSRWMIAAPAQELEIRLERSAATVAVHIGECAAMSVELAAAYPPASERAADPGPPVGQVLTPLEIYGARQMFHGPQFQGLTEVAAHAADRVSSRITVRPAPGFVLDNVGQAVACWLQTRADRGVLAFPVRITEITFHGPPAPLGAEVDCVIDARIPDDTALEMDAEVRHGDRVWARITGWQDIRLDCDHADHAVYAFPRDNPMSRPLADGWWLAEDRWRSLAAREVFAGVYLNAHERAEYAVVPPREQRTWLLGRIAAKDAVRGWLTERGAAPLFPAEVLVTGDGDRPSVRGHHGRTLPELRVVLVPSGTAAVSARVERTTADA</sequence>
<evidence type="ECO:0000256" key="2">
    <source>
        <dbReference type="ARBA" id="ARBA00022553"/>
    </source>
</evidence>
<feature type="compositionally biased region" description="Basic and acidic residues" evidence="4">
    <location>
        <begin position="1042"/>
        <end position="1060"/>
    </location>
</feature>
<dbReference type="PROSITE" id="PS00606">
    <property type="entry name" value="KS3_1"/>
    <property type="match status" value="1"/>
</dbReference>
<proteinExistence type="predicted"/>
<dbReference type="EMBL" id="JAMTCO010000006">
    <property type="protein sequence ID" value="MCP2270063.1"/>
    <property type="molecule type" value="Genomic_DNA"/>
</dbReference>
<evidence type="ECO:0000313" key="7">
    <source>
        <dbReference type="Proteomes" id="UP001205185"/>
    </source>
</evidence>
<dbReference type="InterPro" id="IPR042104">
    <property type="entry name" value="PKS_dehydratase_sf"/>
</dbReference>
<dbReference type="RefSeq" id="WP_253887053.1">
    <property type="nucleotide sequence ID" value="NZ_BAAAVB010000013.1"/>
</dbReference>
<dbReference type="Pfam" id="PF00698">
    <property type="entry name" value="Acyl_transf_1"/>
    <property type="match status" value="1"/>
</dbReference>
<evidence type="ECO:0000256" key="3">
    <source>
        <dbReference type="ARBA" id="ARBA00022679"/>
    </source>
</evidence>
<dbReference type="InterPro" id="IPR016035">
    <property type="entry name" value="Acyl_Trfase/lysoPLipase"/>
</dbReference>
<evidence type="ECO:0000259" key="5">
    <source>
        <dbReference type="PROSITE" id="PS52004"/>
    </source>
</evidence>